<dbReference type="Gene3D" id="3.40.30.10">
    <property type="entry name" value="Glutaredoxin"/>
    <property type="match status" value="1"/>
</dbReference>
<dbReference type="Pfam" id="PF02630">
    <property type="entry name" value="SCO1-SenC"/>
    <property type="match status" value="1"/>
</dbReference>
<dbReference type="InterPro" id="IPR036249">
    <property type="entry name" value="Thioredoxin-like_sf"/>
</dbReference>
<keyword evidence="3" id="KW-1015">Disulfide bond</keyword>
<organism evidence="4 5">
    <name type="scientific">Methylobacter tundripaludum</name>
    <dbReference type="NCBI Taxonomy" id="173365"/>
    <lineage>
        <taxon>Bacteria</taxon>
        <taxon>Pseudomonadati</taxon>
        <taxon>Pseudomonadota</taxon>
        <taxon>Gammaproteobacteria</taxon>
        <taxon>Methylococcales</taxon>
        <taxon>Methylococcaceae</taxon>
        <taxon>Methylobacter</taxon>
    </lineage>
</organism>
<evidence type="ECO:0000313" key="5">
    <source>
        <dbReference type="Proteomes" id="UP000240010"/>
    </source>
</evidence>
<evidence type="ECO:0000256" key="2">
    <source>
        <dbReference type="PIRSR" id="PIRSR603782-1"/>
    </source>
</evidence>
<comment type="caution">
    <text evidence="4">The sequence shown here is derived from an EMBL/GenBank/DDBJ whole genome shotgun (WGS) entry which is preliminary data.</text>
</comment>
<sequence length="198" mass="22036">MPNGLFGTRGLKLLCLVLMLVGCNPEKQWQLQEITGHLPDLRFSLMSDTGQAVTDQTYHGYLVMLFFGFTNCQAECPTALFRLAKIVQRLGVNANRTRILLVTLDPGRDTPQALHRYVTAFDAGHAIGLTGADSEIENLAKRYRAAYRPKKPDSDDIVHSAAVYIFDTQGHARLLATPDDTIETVANDLRHLLDSLRL</sequence>
<dbReference type="Proteomes" id="UP000240010">
    <property type="component" value="Unassembled WGS sequence"/>
</dbReference>
<keyword evidence="2" id="KW-0479">Metal-binding</keyword>
<evidence type="ECO:0000256" key="3">
    <source>
        <dbReference type="PIRSR" id="PIRSR603782-2"/>
    </source>
</evidence>
<dbReference type="AlphaFoldDB" id="A0A2S6H3Y0"/>
<reference evidence="4 5" key="1">
    <citation type="submission" date="2018-02" db="EMBL/GenBank/DDBJ databases">
        <title>Subsurface microbial communities from deep shales in Ohio and West Virginia, USA.</title>
        <authorList>
            <person name="Wrighton K."/>
        </authorList>
    </citation>
    <scope>NUCLEOTIDE SEQUENCE [LARGE SCALE GENOMIC DNA]</scope>
    <source>
        <strain evidence="4 5">OWC-DMM</strain>
    </source>
</reference>
<dbReference type="PANTHER" id="PTHR12151">
    <property type="entry name" value="ELECTRON TRANSPORT PROTIN SCO1/SENC FAMILY MEMBER"/>
    <property type="match status" value="1"/>
</dbReference>
<name>A0A2S6H3Y0_9GAMM</name>
<feature type="binding site" evidence="2">
    <location>
        <position position="76"/>
    </location>
    <ligand>
        <name>Cu cation</name>
        <dbReference type="ChEBI" id="CHEBI:23378"/>
    </ligand>
</feature>
<dbReference type="CDD" id="cd02968">
    <property type="entry name" value="SCO"/>
    <property type="match status" value="1"/>
</dbReference>
<comment type="similarity">
    <text evidence="1">Belongs to the SCO1/2 family.</text>
</comment>
<dbReference type="InterPro" id="IPR003782">
    <property type="entry name" value="SCO1/SenC"/>
</dbReference>
<keyword evidence="2" id="KW-0186">Copper</keyword>
<dbReference type="RefSeq" id="WP_104430463.1">
    <property type="nucleotide sequence ID" value="NZ_PTIZ01000019.1"/>
</dbReference>
<dbReference type="GO" id="GO:0046872">
    <property type="term" value="F:metal ion binding"/>
    <property type="evidence" value="ECO:0007669"/>
    <property type="project" value="UniProtKB-KW"/>
</dbReference>
<evidence type="ECO:0000313" key="4">
    <source>
        <dbReference type="EMBL" id="PPK72199.1"/>
    </source>
</evidence>
<accession>A0A2S6H3Y0</accession>
<proteinExistence type="inferred from homology"/>
<evidence type="ECO:0000256" key="1">
    <source>
        <dbReference type="ARBA" id="ARBA00010996"/>
    </source>
</evidence>
<dbReference type="PANTHER" id="PTHR12151:SF25">
    <property type="entry name" value="LINALOOL DEHYDRATASE_ISOMERASE DOMAIN-CONTAINING PROTEIN"/>
    <property type="match status" value="1"/>
</dbReference>
<gene>
    <name evidence="4" type="ORF">B0F87_11917</name>
</gene>
<dbReference type="SUPFAM" id="SSF52833">
    <property type="entry name" value="Thioredoxin-like"/>
    <property type="match status" value="1"/>
</dbReference>
<feature type="disulfide bond" description="Redox-active" evidence="3">
    <location>
        <begin position="72"/>
        <end position="76"/>
    </location>
</feature>
<protein>
    <submittedName>
        <fullName evidence="4">Protein SCO1/2</fullName>
    </submittedName>
</protein>
<dbReference type="EMBL" id="PTIZ01000019">
    <property type="protein sequence ID" value="PPK72199.1"/>
    <property type="molecule type" value="Genomic_DNA"/>
</dbReference>
<feature type="binding site" evidence="2">
    <location>
        <position position="159"/>
    </location>
    <ligand>
        <name>Cu cation</name>
        <dbReference type="ChEBI" id="CHEBI:23378"/>
    </ligand>
</feature>
<feature type="binding site" evidence="2">
    <location>
        <position position="72"/>
    </location>
    <ligand>
        <name>Cu cation</name>
        <dbReference type="ChEBI" id="CHEBI:23378"/>
    </ligand>
</feature>